<evidence type="ECO:0000256" key="2">
    <source>
        <dbReference type="ARBA" id="ARBA00006751"/>
    </source>
</evidence>
<dbReference type="RefSeq" id="WP_123288822.1">
    <property type="nucleotide sequence ID" value="NZ_RJVA01000009.1"/>
</dbReference>
<dbReference type="PANTHER" id="PTHR11904">
    <property type="entry name" value="METHYLTHIOADENOSINE/PURINE NUCLEOSIDE PHOSPHORYLASE"/>
    <property type="match status" value="1"/>
</dbReference>
<dbReference type="Proteomes" id="UP000276223">
    <property type="component" value="Unassembled WGS sequence"/>
</dbReference>
<name>A0A3N1VS07_9BACT</name>
<evidence type="ECO:0000256" key="1">
    <source>
        <dbReference type="ARBA" id="ARBA00005058"/>
    </source>
</evidence>
<evidence type="ECO:0000256" key="3">
    <source>
        <dbReference type="ARBA" id="ARBA00022676"/>
    </source>
</evidence>
<evidence type="ECO:0000313" key="7">
    <source>
        <dbReference type="EMBL" id="ROR03022.1"/>
    </source>
</evidence>
<dbReference type="InterPro" id="IPR000845">
    <property type="entry name" value="Nucleoside_phosphorylase_d"/>
</dbReference>
<dbReference type="OrthoDB" id="1523230at2"/>
<dbReference type="AlphaFoldDB" id="A0A3N1VS07"/>
<dbReference type="GO" id="GO:0009116">
    <property type="term" value="P:nucleoside metabolic process"/>
    <property type="evidence" value="ECO:0007669"/>
    <property type="project" value="InterPro"/>
</dbReference>
<comment type="similarity">
    <text evidence="2 5">Belongs to the PNP/MTAP phosphorylase family.</text>
</comment>
<organism evidence="7 8">
    <name type="scientific">Desulfosoma caldarium</name>
    <dbReference type="NCBI Taxonomy" id="610254"/>
    <lineage>
        <taxon>Bacteria</taxon>
        <taxon>Pseudomonadati</taxon>
        <taxon>Thermodesulfobacteriota</taxon>
        <taxon>Syntrophobacteria</taxon>
        <taxon>Syntrophobacterales</taxon>
        <taxon>Syntrophobacteraceae</taxon>
        <taxon>Desulfosoma</taxon>
    </lineage>
</organism>
<dbReference type="InterPro" id="IPR011268">
    <property type="entry name" value="Purine_phosphorylase"/>
</dbReference>
<sequence length="291" mass="31205">MTEPSRTSSHLEKAYEVLASTMGVRPRCGLILGTGLGGVVDAMAVEGELSYTAVPHHPVSTVASHQGRYLWGTLAGVDVITLQGRFHLYEGYSPAQIAFPIRLLARLGVKVLILSNAAGGLNPRFEPGDLMLITDHINFTGQNPLVGPNVDALGPRFPDMTEPYCRRLQEIVREEALKAGLRLREGVYVGVLGPSMETAAETRFLRAAGADAVGMSTVMEVIAAVHAGLKVVGISVISNVNRPDCYEPVPLEKVIETASAAGPKLMHLLERSLPRMATALEDFKNNGKDSL</sequence>
<dbReference type="UniPathway" id="UPA00606"/>
<dbReference type="CDD" id="cd09009">
    <property type="entry name" value="PNP-EcPNPII_like"/>
    <property type="match status" value="1"/>
</dbReference>
<dbReference type="NCBIfam" id="NF006054">
    <property type="entry name" value="PRK08202.1"/>
    <property type="match status" value="1"/>
</dbReference>
<comment type="caution">
    <text evidence="7">The sequence shown here is derived from an EMBL/GenBank/DDBJ whole genome shotgun (WGS) entry which is preliminary data.</text>
</comment>
<comment type="function">
    <text evidence="5">The purine nucleoside phosphorylases catalyze the phosphorolytic breakdown of the N-glycosidic bond in the beta-(deoxy)ribonucleoside molecules, with the formation of the corresponding free purine bases and pentose-1-phosphate.</text>
</comment>
<dbReference type="PIRSF" id="PIRSF000477">
    <property type="entry name" value="PurNPase"/>
    <property type="match status" value="1"/>
</dbReference>
<dbReference type="GO" id="GO:0004731">
    <property type="term" value="F:purine-nucleoside phosphorylase activity"/>
    <property type="evidence" value="ECO:0007669"/>
    <property type="project" value="UniProtKB-EC"/>
</dbReference>
<keyword evidence="3 5" id="KW-0328">Glycosyltransferase</keyword>
<dbReference type="NCBIfam" id="TIGR01697">
    <property type="entry name" value="PNPH-PUNA-XAPA"/>
    <property type="match status" value="1"/>
</dbReference>
<accession>A0A3N1VS07</accession>
<keyword evidence="8" id="KW-1185">Reference proteome</keyword>
<evidence type="ECO:0000259" key="6">
    <source>
        <dbReference type="Pfam" id="PF01048"/>
    </source>
</evidence>
<gene>
    <name evidence="7" type="ORF">EDC27_0277</name>
</gene>
<protein>
    <recommendedName>
        <fullName evidence="5">Purine nucleoside phosphorylase</fullName>
        <ecNumber evidence="5">2.4.2.1</ecNumber>
    </recommendedName>
    <alternativeName>
        <fullName evidence="5">Inosine-guanosine phosphorylase</fullName>
    </alternativeName>
</protein>
<reference evidence="7 8" key="1">
    <citation type="submission" date="2018-11" db="EMBL/GenBank/DDBJ databases">
        <title>Genomic Encyclopedia of Type Strains, Phase IV (KMG-IV): sequencing the most valuable type-strain genomes for metagenomic binning, comparative biology and taxonomic classification.</title>
        <authorList>
            <person name="Goeker M."/>
        </authorList>
    </citation>
    <scope>NUCLEOTIDE SEQUENCE [LARGE SCALE GENOMIC DNA]</scope>
    <source>
        <strain evidence="7 8">DSM 22027</strain>
    </source>
</reference>
<dbReference type="Gene3D" id="3.40.50.1580">
    <property type="entry name" value="Nucleoside phosphorylase domain"/>
    <property type="match status" value="1"/>
</dbReference>
<evidence type="ECO:0000313" key="8">
    <source>
        <dbReference type="Proteomes" id="UP000276223"/>
    </source>
</evidence>
<dbReference type="Pfam" id="PF01048">
    <property type="entry name" value="PNP_UDP_1"/>
    <property type="match status" value="1"/>
</dbReference>
<dbReference type="InterPro" id="IPR035994">
    <property type="entry name" value="Nucleoside_phosphorylase_sf"/>
</dbReference>
<keyword evidence="4 5" id="KW-0808">Transferase</keyword>
<dbReference type="EC" id="2.4.2.1" evidence="5"/>
<comment type="pathway">
    <text evidence="1 5">Purine metabolism; purine nucleoside salvage.</text>
</comment>
<evidence type="ECO:0000256" key="4">
    <source>
        <dbReference type="ARBA" id="ARBA00022679"/>
    </source>
</evidence>
<dbReference type="SUPFAM" id="SSF53167">
    <property type="entry name" value="Purine and uridine phosphorylases"/>
    <property type="match status" value="1"/>
</dbReference>
<feature type="domain" description="Nucleoside phosphorylase" evidence="6">
    <location>
        <begin position="29"/>
        <end position="273"/>
    </location>
</feature>
<dbReference type="EMBL" id="RJVA01000009">
    <property type="protein sequence ID" value="ROR03022.1"/>
    <property type="molecule type" value="Genomic_DNA"/>
</dbReference>
<dbReference type="GO" id="GO:0005737">
    <property type="term" value="C:cytoplasm"/>
    <property type="evidence" value="ECO:0007669"/>
    <property type="project" value="TreeGrafter"/>
</dbReference>
<dbReference type="PANTHER" id="PTHR11904:SF9">
    <property type="entry name" value="PURINE NUCLEOSIDE PHOSPHORYLASE-RELATED"/>
    <property type="match status" value="1"/>
</dbReference>
<evidence type="ECO:0000256" key="5">
    <source>
        <dbReference type="PIRNR" id="PIRNR000477"/>
    </source>
</evidence>
<proteinExistence type="inferred from homology"/>